<evidence type="ECO:0000256" key="3">
    <source>
        <dbReference type="ARBA" id="ARBA00022833"/>
    </source>
</evidence>
<comment type="cofactor">
    <cofactor evidence="7">
        <name>Zn(2+)</name>
        <dbReference type="ChEBI" id="CHEBI:29105"/>
    </cofactor>
    <text evidence="7">Binds 1 zinc ion per subunit.</text>
</comment>
<evidence type="ECO:0000256" key="4">
    <source>
        <dbReference type="ARBA" id="ARBA00023015"/>
    </source>
</evidence>
<dbReference type="AlphaFoldDB" id="A0A3D1JFU1"/>
<keyword evidence="8" id="KW-0408">Iron</keyword>
<evidence type="ECO:0000256" key="7">
    <source>
        <dbReference type="PIRSR" id="PIRSR602481-1"/>
    </source>
</evidence>
<evidence type="ECO:0000256" key="8">
    <source>
        <dbReference type="PIRSR" id="PIRSR602481-2"/>
    </source>
</evidence>
<evidence type="ECO:0000313" key="9">
    <source>
        <dbReference type="EMBL" id="HCE17097.1"/>
    </source>
</evidence>
<dbReference type="EMBL" id="DPBP01000020">
    <property type="protein sequence ID" value="HCE17097.1"/>
    <property type="molecule type" value="Genomic_DNA"/>
</dbReference>
<dbReference type="InterPro" id="IPR002481">
    <property type="entry name" value="FUR"/>
</dbReference>
<feature type="binding site" evidence="7">
    <location>
        <position position="154"/>
    </location>
    <ligand>
        <name>Zn(2+)</name>
        <dbReference type="ChEBI" id="CHEBI:29105"/>
    </ligand>
</feature>
<name>A0A3D1JFU1_9CHLR</name>
<comment type="similarity">
    <text evidence="1">Belongs to the Fur family.</text>
</comment>
<feature type="binding site" evidence="7">
    <location>
        <position position="151"/>
    </location>
    <ligand>
        <name>Zn(2+)</name>
        <dbReference type="ChEBI" id="CHEBI:29105"/>
    </ligand>
</feature>
<dbReference type="Pfam" id="PF01475">
    <property type="entry name" value="FUR"/>
    <property type="match status" value="1"/>
</dbReference>
<evidence type="ECO:0000256" key="2">
    <source>
        <dbReference type="ARBA" id="ARBA00022491"/>
    </source>
</evidence>
<dbReference type="CDD" id="cd07153">
    <property type="entry name" value="Fur_like"/>
    <property type="match status" value="1"/>
</dbReference>
<dbReference type="STRING" id="229919.GCA_001050195_02917"/>
<feature type="binding site" evidence="8">
    <location>
        <position position="143"/>
    </location>
    <ligand>
        <name>Fe cation</name>
        <dbReference type="ChEBI" id="CHEBI:24875"/>
    </ligand>
</feature>
<dbReference type="GO" id="GO:0000976">
    <property type="term" value="F:transcription cis-regulatory region binding"/>
    <property type="evidence" value="ECO:0007669"/>
    <property type="project" value="TreeGrafter"/>
</dbReference>
<dbReference type="PANTHER" id="PTHR33202">
    <property type="entry name" value="ZINC UPTAKE REGULATION PROTEIN"/>
    <property type="match status" value="1"/>
</dbReference>
<keyword evidence="6" id="KW-0804">Transcription</keyword>
<dbReference type="Gene3D" id="3.30.1490.190">
    <property type="match status" value="1"/>
</dbReference>
<keyword evidence="7" id="KW-0479">Metal-binding</keyword>
<reference evidence="9 10" key="1">
    <citation type="journal article" date="2018" name="Nat. Biotechnol.">
        <title>A standardized bacterial taxonomy based on genome phylogeny substantially revises the tree of life.</title>
        <authorList>
            <person name="Parks D.H."/>
            <person name="Chuvochina M."/>
            <person name="Waite D.W."/>
            <person name="Rinke C."/>
            <person name="Skarshewski A."/>
            <person name="Chaumeil P.A."/>
            <person name="Hugenholtz P."/>
        </authorList>
    </citation>
    <scope>NUCLEOTIDE SEQUENCE [LARGE SCALE GENOMIC DNA]</scope>
    <source>
        <strain evidence="9">UBA8781</strain>
    </source>
</reference>
<feature type="binding site" evidence="7">
    <location>
        <position position="114"/>
    </location>
    <ligand>
        <name>Zn(2+)</name>
        <dbReference type="ChEBI" id="CHEBI:29105"/>
    </ligand>
</feature>
<dbReference type="InterPro" id="IPR036388">
    <property type="entry name" value="WH-like_DNA-bd_sf"/>
</dbReference>
<comment type="cofactor">
    <cofactor evidence="8">
        <name>Mn(2+)</name>
        <dbReference type="ChEBI" id="CHEBI:29035"/>
    </cofactor>
    <cofactor evidence="8">
        <name>Fe(2+)</name>
        <dbReference type="ChEBI" id="CHEBI:29033"/>
    </cofactor>
    <text evidence="8">Binds 1 Mn(2+) or Fe(2+) ion per subunit.</text>
</comment>
<dbReference type="InterPro" id="IPR043135">
    <property type="entry name" value="Fur_C"/>
</dbReference>
<feature type="binding site" evidence="8">
    <location>
        <position position="105"/>
    </location>
    <ligand>
        <name>Fe cation</name>
        <dbReference type="ChEBI" id="CHEBI:24875"/>
    </ligand>
</feature>
<feature type="binding site" evidence="7">
    <location>
        <position position="111"/>
    </location>
    <ligand>
        <name>Zn(2+)</name>
        <dbReference type="ChEBI" id="CHEBI:29105"/>
    </ligand>
</feature>
<dbReference type="OrthoDB" id="8659436at2"/>
<dbReference type="SUPFAM" id="SSF46785">
    <property type="entry name" value="Winged helix' DNA-binding domain"/>
    <property type="match status" value="1"/>
</dbReference>
<gene>
    <name evidence="9" type="ORF">DEQ80_04490</name>
</gene>
<comment type="caution">
    <text evidence="9">The sequence shown here is derived from an EMBL/GenBank/DDBJ whole genome shotgun (WGS) entry which is preliminary data.</text>
</comment>
<protein>
    <submittedName>
        <fullName evidence="9">Transcriptional repressor</fullName>
    </submittedName>
</protein>
<evidence type="ECO:0000256" key="5">
    <source>
        <dbReference type="ARBA" id="ARBA00023125"/>
    </source>
</evidence>
<proteinExistence type="inferred from homology"/>
<keyword evidence="2" id="KW-0678">Repressor</keyword>
<dbReference type="GO" id="GO:0003700">
    <property type="term" value="F:DNA-binding transcription factor activity"/>
    <property type="evidence" value="ECO:0007669"/>
    <property type="project" value="InterPro"/>
</dbReference>
<dbReference type="GO" id="GO:0045892">
    <property type="term" value="P:negative regulation of DNA-templated transcription"/>
    <property type="evidence" value="ECO:0007669"/>
    <property type="project" value="TreeGrafter"/>
</dbReference>
<keyword evidence="3 7" id="KW-0862">Zinc</keyword>
<keyword evidence="5" id="KW-0238">DNA-binding</keyword>
<dbReference type="Gene3D" id="1.10.10.10">
    <property type="entry name" value="Winged helix-like DNA-binding domain superfamily/Winged helix DNA-binding domain"/>
    <property type="match status" value="1"/>
</dbReference>
<evidence type="ECO:0000256" key="6">
    <source>
        <dbReference type="ARBA" id="ARBA00023163"/>
    </source>
</evidence>
<dbReference type="GO" id="GO:0008270">
    <property type="term" value="F:zinc ion binding"/>
    <property type="evidence" value="ECO:0007669"/>
    <property type="project" value="TreeGrafter"/>
</dbReference>
<evidence type="ECO:0000256" key="1">
    <source>
        <dbReference type="ARBA" id="ARBA00007957"/>
    </source>
</evidence>
<dbReference type="GO" id="GO:1900376">
    <property type="term" value="P:regulation of secondary metabolite biosynthetic process"/>
    <property type="evidence" value="ECO:0007669"/>
    <property type="project" value="TreeGrafter"/>
</dbReference>
<keyword evidence="4" id="KW-0805">Transcription regulation</keyword>
<evidence type="ECO:0000313" key="10">
    <source>
        <dbReference type="Proteomes" id="UP000264141"/>
    </source>
</evidence>
<organism evidence="9 10">
    <name type="scientific">Anaerolinea thermolimosa</name>
    <dbReference type="NCBI Taxonomy" id="229919"/>
    <lineage>
        <taxon>Bacteria</taxon>
        <taxon>Bacillati</taxon>
        <taxon>Chloroflexota</taxon>
        <taxon>Anaerolineae</taxon>
        <taxon>Anaerolineales</taxon>
        <taxon>Anaerolineaceae</taxon>
        <taxon>Anaerolinea</taxon>
    </lineage>
</organism>
<accession>A0A3D1JFU1</accession>
<dbReference type="PANTHER" id="PTHR33202:SF7">
    <property type="entry name" value="FERRIC UPTAKE REGULATION PROTEIN"/>
    <property type="match status" value="1"/>
</dbReference>
<dbReference type="InterPro" id="IPR036390">
    <property type="entry name" value="WH_DNA-bd_sf"/>
</dbReference>
<sequence>MKMIFIFETPMNTLPLETTLTDWLNRLQESGYRSTDRCEAIARVILSSQRALDPVEIFDAARAEIPGLGLVTVYRTLQKLEELGLIQRLHQEEGCRRVLPAVKGHQHFLVCSSCGMVRYFEGDNLAPLFEEITRQTGFAIQNHWLQLFGLCPACRAASA</sequence>
<dbReference type="Proteomes" id="UP000264141">
    <property type="component" value="Unassembled WGS sequence"/>
</dbReference>